<dbReference type="GO" id="GO:0051536">
    <property type="term" value="F:iron-sulfur cluster binding"/>
    <property type="evidence" value="ECO:0007669"/>
    <property type="project" value="InterPro"/>
</dbReference>
<keyword evidence="3" id="KW-1185">Reference proteome</keyword>
<name>S0FQK8_RUMCE</name>
<dbReference type="Proteomes" id="UP000014155">
    <property type="component" value="Unassembled WGS sequence"/>
</dbReference>
<evidence type="ECO:0000313" key="2">
    <source>
        <dbReference type="EMBL" id="EMS71449.1"/>
    </source>
</evidence>
<comment type="caution">
    <text evidence="2">The sequence shown here is derived from an EMBL/GenBank/DDBJ whole genome shotgun (WGS) entry which is preliminary data.</text>
</comment>
<dbReference type="PATRIC" id="fig|1195236.3.peg.2998"/>
<reference evidence="2 3" key="1">
    <citation type="journal article" date="2013" name="Genome Announc.">
        <title>Draft Genome Sequence of the Cellulolytic, Mesophilic, Anaerobic Bacterium Clostridium termitidis Strain CT1112 (DSM 5398).</title>
        <authorList>
            <person name="Lal S."/>
            <person name="Ramachandran U."/>
            <person name="Zhang X."/>
            <person name="Munir R."/>
            <person name="Sparling R."/>
            <person name="Levin D.B."/>
        </authorList>
    </citation>
    <scope>NUCLEOTIDE SEQUENCE [LARGE SCALE GENOMIC DNA]</scope>
    <source>
        <strain evidence="2 3">CT1112</strain>
    </source>
</reference>
<dbReference type="STRING" id="1195236.CTER_2678"/>
<dbReference type="SUPFAM" id="SSF102114">
    <property type="entry name" value="Radical SAM enzymes"/>
    <property type="match status" value="1"/>
</dbReference>
<evidence type="ECO:0000259" key="1">
    <source>
        <dbReference type="SMART" id="SM00729"/>
    </source>
</evidence>
<dbReference type="AlphaFoldDB" id="S0FQK8"/>
<organism evidence="2 3">
    <name type="scientific">Ruminiclostridium cellobioparum subsp. termitidis CT1112</name>
    <dbReference type="NCBI Taxonomy" id="1195236"/>
    <lineage>
        <taxon>Bacteria</taxon>
        <taxon>Bacillati</taxon>
        <taxon>Bacillota</taxon>
        <taxon>Clostridia</taxon>
        <taxon>Eubacteriales</taxon>
        <taxon>Oscillospiraceae</taxon>
        <taxon>Ruminiclostridium</taxon>
    </lineage>
</organism>
<protein>
    <submittedName>
        <fullName evidence="2">Putative Fe-S oxidoreductase</fullName>
    </submittedName>
</protein>
<feature type="domain" description="Elp3/MiaA/NifB-like radical SAM core" evidence="1">
    <location>
        <begin position="56"/>
        <end position="294"/>
    </location>
</feature>
<dbReference type="SMART" id="SM00729">
    <property type="entry name" value="Elp3"/>
    <property type="match status" value="1"/>
</dbReference>
<dbReference type="GO" id="GO:0003824">
    <property type="term" value="F:catalytic activity"/>
    <property type="evidence" value="ECO:0007669"/>
    <property type="project" value="InterPro"/>
</dbReference>
<dbReference type="EMBL" id="AORV01000037">
    <property type="protein sequence ID" value="EMS71449.1"/>
    <property type="molecule type" value="Genomic_DNA"/>
</dbReference>
<accession>S0FQK8</accession>
<dbReference type="eggNOG" id="COG1244">
    <property type="taxonomic scope" value="Bacteria"/>
</dbReference>
<dbReference type="InterPro" id="IPR058240">
    <property type="entry name" value="rSAM_sf"/>
</dbReference>
<proteinExistence type="predicted"/>
<evidence type="ECO:0000313" key="3">
    <source>
        <dbReference type="Proteomes" id="UP000014155"/>
    </source>
</evidence>
<dbReference type="RefSeq" id="WP_004626415.1">
    <property type="nucleotide sequence ID" value="NZ_AORV01000037.1"/>
</dbReference>
<dbReference type="InterPro" id="IPR006638">
    <property type="entry name" value="Elp3/MiaA/NifB-like_rSAM"/>
</dbReference>
<gene>
    <name evidence="2" type="ORF">CTER_2678</name>
</gene>
<sequence>MFINEVITKIWEPVSLQYEKTYKEASLLNTEELFNLIKENIEEKINYIRVINTPDFSITALATSGCPHCNKNGKFAACSMCDYSSPHAIGIARMDNLKHRSPELYAQIVRLSFEQARGVMPESSILESITTYDSLNSEEVTDEVFDEVFGKGELFKGKPFKLGIETRASSVTQSKLVKWKEKLGKRVRVEIGVEVKNDWIRNNWINKNITNDHIKNAVELIIETGWEPNGNVLIGIPGLTEEQSIELFYETVIWMDQLGFKYIICSPVAIKEMTLQGFIYRELRENESLVDLGVVYGEQTGMPWIFTVVRAIHAVISRRPDLARKLILSEVNFPNYYNCIEPFYNKNGMSNNMSDIKKSIREFALNKDPKVIIDLYSNMQEHPYYTLYQNILDKQKKYSDIKTVISKVGEEISKLMWPDNWHEKVSELKEELGKLTIT</sequence>